<comment type="catalytic activity">
    <reaction evidence="8">
        <text>L-threonyl-[protein] + ATP = O-phospho-L-threonyl-[protein] + ADP + H(+)</text>
        <dbReference type="Rhea" id="RHEA:46608"/>
        <dbReference type="Rhea" id="RHEA-COMP:11060"/>
        <dbReference type="Rhea" id="RHEA-COMP:11605"/>
        <dbReference type="ChEBI" id="CHEBI:15378"/>
        <dbReference type="ChEBI" id="CHEBI:30013"/>
        <dbReference type="ChEBI" id="CHEBI:30616"/>
        <dbReference type="ChEBI" id="CHEBI:61977"/>
        <dbReference type="ChEBI" id="CHEBI:456216"/>
        <dbReference type="EC" id="2.7.11.1"/>
    </reaction>
</comment>
<reference evidence="13 14" key="1">
    <citation type="submission" date="2018-10" db="EMBL/GenBank/DDBJ databases">
        <authorList>
            <consortium name="Pathogen Informatics"/>
        </authorList>
    </citation>
    <scope>NUCLEOTIDE SEQUENCE [LARGE SCALE GENOMIC DNA]</scope>
</reference>
<dbReference type="SMART" id="SM00285">
    <property type="entry name" value="PBD"/>
    <property type="match status" value="1"/>
</dbReference>
<dbReference type="Pfam" id="PF00069">
    <property type="entry name" value="Pkinase"/>
    <property type="match status" value="1"/>
</dbReference>
<feature type="compositionally biased region" description="Low complexity" evidence="11">
    <location>
        <begin position="571"/>
        <end position="585"/>
    </location>
</feature>
<dbReference type="Gene3D" id="3.30.200.20">
    <property type="entry name" value="Phosphorylase Kinase, domain 1"/>
    <property type="match status" value="1"/>
</dbReference>
<evidence type="ECO:0000256" key="5">
    <source>
        <dbReference type="ARBA" id="ARBA00022741"/>
    </source>
</evidence>
<dbReference type="PANTHER" id="PTHR45832">
    <property type="entry name" value="SERINE/THREONINE-PROTEIN KINASE SAMKA-RELATED-RELATED"/>
    <property type="match status" value="1"/>
</dbReference>
<feature type="compositionally biased region" description="Gly residues" evidence="11">
    <location>
        <begin position="586"/>
        <end position="595"/>
    </location>
</feature>
<dbReference type="InterPro" id="IPR000095">
    <property type="entry name" value="CRIB_dom"/>
</dbReference>
<keyword evidence="4" id="KW-0808">Transferase</keyword>
<evidence type="ECO:0000256" key="9">
    <source>
        <dbReference type="ARBA" id="ARBA00048679"/>
    </source>
</evidence>
<dbReference type="EC" id="2.7.11.1" evidence="2"/>
<comment type="similarity">
    <text evidence="1">Belongs to the protein kinase superfamily. STE Ser/Thr protein kinase family. STE20 subfamily.</text>
</comment>
<feature type="domain" description="Protein kinase" evidence="12">
    <location>
        <begin position="965"/>
        <end position="1123"/>
    </location>
</feature>
<feature type="binding site" evidence="10">
    <location>
        <position position="994"/>
    </location>
    <ligand>
        <name>ATP</name>
        <dbReference type="ChEBI" id="CHEBI:30616"/>
    </ligand>
</feature>
<dbReference type="SUPFAM" id="SSF56112">
    <property type="entry name" value="Protein kinase-like (PK-like)"/>
    <property type="match status" value="1"/>
</dbReference>
<dbReference type="InterPro" id="IPR011333">
    <property type="entry name" value="SKP1/BTB/POZ_sf"/>
</dbReference>
<dbReference type="GO" id="GO:0004674">
    <property type="term" value="F:protein serine/threonine kinase activity"/>
    <property type="evidence" value="ECO:0007669"/>
    <property type="project" value="UniProtKB-KW"/>
</dbReference>
<proteinExistence type="inferred from homology"/>
<evidence type="ECO:0000256" key="8">
    <source>
        <dbReference type="ARBA" id="ARBA00047899"/>
    </source>
</evidence>
<keyword evidence="14" id="KW-1185">Reference proteome</keyword>
<evidence type="ECO:0000256" key="10">
    <source>
        <dbReference type="PROSITE-ProRule" id="PRU10141"/>
    </source>
</evidence>
<dbReference type="InterPro" id="IPR036936">
    <property type="entry name" value="CRIB_dom_sf"/>
</dbReference>
<dbReference type="STRING" id="53468.A0A158QV45"/>
<dbReference type="SUPFAM" id="SSF54695">
    <property type="entry name" value="POZ domain"/>
    <property type="match status" value="1"/>
</dbReference>
<dbReference type="Proteomes" id="UP000267029">
    <property type="component" value="Unassembled WGS sequence"/>
</dbReference>
<name>A0A158QV45_MESCO</name>
<dbReference type="GO" id="GO:0005524">
    <property type="term" value="F:ATP binding"/>
    <property type="evidence" value="ECO:0007669"/>
    <property type="project" value="UniProtKB-UniRule"/>
</dbReference>
<dbReference type="EMBL" id="UXSR01005343">
    <property type="protein sequence ID" value="VDD81247.1"/>
    <property type="molecule type" value="Genomic_DNA"/>
</dbReference>
<dbReference type="FunFam" id="3.30.200.20:FF:000705">
    <property type="entry name" value="Non-specific serine/threonine protein kinase"/>
    <property type="match status" value="1"/>
</dbReference>
<evidence type="ECO:0000256" key="4">
    <source>
        <dbReference type="ARBA" id="ARBA00022679"/>
    </source>
</evidence>
<protein>
    <recommendedName>
        <fullName evidence="2">non-specific serine/threonine protein kinase</fullName>
        <ecNumber evidence="2">2.7.11.1</ecNumber>
    </recommendedName>
</protein>
<keyword evidence="5 10" id="KW-0547">Nucleotide-binding</keyword>
<dbReference type="Gene3D" id="1.10.510.10">
    <property type="entry name" value="Transferase(Phosphotransferase) domain 1"/>
    <property type="match status" value="1"/>
</dbReference>
<feature type="region of interest" description="Disordered" evidence="11">
    <location>
        <begin position="765"/>
        <end position="840"/>
    </location>
</feature>
<feature type="region of interest" description="Disordered" evidence="11">
    <location>
        <begin position="871"/>
        <end position="899"/>
    </location>
</feature>
<keyword evidence="7 10" id="KW-0067">ATP-binding</keyword>
<feature type="compositionally biased region" description="Low complexity" evidence="11">
    <location>
        <begin position="807"/>
        <end position="823"/>
    </location>
</feature>
<feature type="compositionally biased region" description="Basic and acidic residues" evidence="11">
    <location>
        <begin position="874"/>
        <end position="891"/>
    </location>
</feature>
<dbReference type="PROSITE" id="PS50011">
    <property type="entry name" value="PROTEIN_KINASE_DOM"/>
    <property type="match status" value="1"/>
</dbReference>
<dbReference type="Gene3D" id="1.25.40.420">
    <property type="match status" value="1"/>
</dbReference>
<dbReference type="AlphaFoldDB" id="A0A158QV45"/>
<dbReference type="OrthoDB" id="8693905at2759"/>
<dbReference type="CDD" id="cd01093">
    <property type="entry name" value="CRIB_PAK_like"/>
    <property type="match status" value="1"/>
</dbReference>
<feature type="region of interest" description="Disordered" evidence="11">
    <location>
        <begin position="552"/>
        <end position="632"/>
    </location>
</feature>
<dbReference type="InterPro" id="IPR051931">
    <property type="entry name" value="PAK3-like"/>
</dbReference>
<dbReference type="InterPro" id="IPR000210">
    <property type="entry name" value="BTB/POZ_dom"/>
</dbReference>
<dbReference type="Gene3D" id="3.90.810.10">
    <property type="entry name" value="CRIB domain"/>
    <property type="match status" value="1"/>
</dbReference>
<evidence type="ECO:0000256" key="6">
    <source>
        <dbReference type="ARBA" id="ARBA00022777"/>
    </source>
</evidence>
<dbReference type="PROSITE" id="PS00107">
    <property type="entry name" value="PROTEIN_KINASE_ATP"/>
    <property type="match status" value="1"/>
</dbReference>
<keyword evidence="6" id="KW-0418">Kinase</keyword>
<evidence type="ECO:0000256" key="1">
    <source>
        <dbReference type="ARBA" id="ARBA00008874"/>
    </source>
</evidence>
<keyword evidence="3" id="KW-0723">Serine/threonine-protein kinase</keyword>
<accession>A0A158QV45</accession>
<dbReference type="InterPro" id="IPR000719">
    <property type="entry name" value="Prot_kinase_dom"/>
</dbReference>
<comment type="catalytic activity">
    <reaction evidence="9">
        <text>L-seryl-[protein] + ATP = O-phospho-L-seryl-[protein] + ADP + H(+)</text>
        <dbReference type="Rhea" id="RHEA:17989"/>
        <dbReference type="Rhea" id="RHEA-COMP:9863"/>
        <dbReference type="Rhea" id="RHEA-COMP:11604"/>
        <dbReference type="ChEBI" id="CHEBI:15378"/>
        <dbReference type="ChEBI" id="CHEBI:29999"/>
        <dbReference type="ChEBI" id="CHEBI:30616"/>
        <dbReference type="ChEBI" id="CHEBI:83421"/>
        <dbReference type="ChEBI" id="CHEBI:456216"/>
        <dbReference type="EC" id="2.7.11.1"/>
    </reaction>
</comment>
<dbReference type="Pfam" id="PF00651">
    <property type="entry name" value="BTB"/>
    <property type="match status" value="1"/>
</dbReference>
<organism evidence="13 14">
    <name type="scientific">Mesocestoides corti</name>
    <name type="common">Flatworm</name>
    <dbReference type="NCBI Taxonomy" id="53468"/>
    <lineage>
        <taxon>Eukaryota</taxon>
        <taxon>Metazoa</taxon>
        <taxon>Spiralia</taxon>
        <taxon>Lophotrochozoa</taxon>
        <taxon>Platyhelminthes</taxon>
        <taxon>Cestoda</taxon>
        <taxon>Eucestoda</taxon>
        <taxon>Cyclophyllidea</taxon>
        <taxon>Mesocestoididae</taxon>
        <taxon>Mesocestoides</taxon>
    </lineage>
</organism>
<dbReference type="InterPro" id="IPR033923">
    <property type="entry name" value="PAK_BD"/>
</dbReference>
<evidence type="ECO:0000259" key="12">
    <source>
        <dbReference type="PROSITE" id="PS50011"/>
    </source>
</evidence>
<evidence type="ECO:0000256" key="2">
    <source>
        <dbReference type="ARBA" id="ARBA00012513"/>
    </source>
</evidence>
<evidence type="ECO:0000256" key="7">
    <source>
        <dbReference type="ARBA" id="ARBA00022840"/>
    </source>
</evidence>
<evidence type="ECO:0000313" key="14">
    <source>
        <dbReference type="Proteomes" id="UP000267029"/>
    </source>
</evidence>
<dbReference type="PANTHER" id="PTHR45832:SF22">
    <property type="entry name" value="SERINE_THREONINE-PROTEIN KINASE SAMKA-RELATED"/>
    <property type="match status" value="1"/>
</dbReference>
<dbReference type="Gene3D" id="3.30.710.10">
    <property type="entry name" value="Potassium Channel Kv1.1, Chain A"/>
    <property type="match status" value="1"/>
</dbReference>
<dbReference type="InterPro" id="IPR011009">
    <property type="entry name" value="Kinase-like_dom_sf"/>
</dbReference>
<dbReference type="Pfam" id="PF00786">
    <property type="entry name" value="PBD"/>
    <property type="match status" value="1"/>
</dbReference>
<evidence type="ECO:0000313" key="13">
    <source>
        <dbReference type="EMBL" id="VDD81247.1"/>
    </source>
</evidence>
<dbReference type="InterPro" id="IPR017441">
    <property type="entry name" value="Protein_kinase_ATP_BS"/>
</dbReference>
<gene>
    <name evidence="13" type="ORF">MCOS_LOCUS7250</name>
</gene>
<sequence length="1123" mass="123484">MAFPVGLATTSLRVAPHGKCPDLSDFVSVCLVMESKDDSFRPLQTFIQTDGNNCAESITNCEINEGHGESTATIPPASLIPARFRCSILDEFGRVAYSNGLDILKSPGGLPYGLCPSNVPGHLFLETERYHLVGPKMGLGFCRFVERSRLYPHLKKPDSEISSQKGYPSHNLIPISTTSSTNDNEPIDSRLIGPGDRLSLFVEVSLALSYPSSTDRIFWIEEEIYASPEAISPGVNSVDDYDGSRLNFSELLSSMELKSDLERLLQSGRLADIKVVVVNAITQKSWDRTAIVDIHGLFPEPVACRCSDCETMTELFPAVPAHKAILAASSPKLLKIFFSKSDSLHKNIDVLVFRGTGLSADIAPVFLRCVYVRRLDKRVTHLQLVSLLRLASTLEMPDLWKIVEQRLMGILTPANVCPLLATASDLNAPLLVDACLSYIFWCTPTSNCILSDEVSAVQITYHQVMITPILKLTNNMDSVMKSDGYQCICMKRPDLLCLLFRRITLIRSINLNSPSPPPPLATLALDQILGLRPSQSNFGSWDAYESENNVYPFDSPAMDPAGRTPAPPLRTTSTASSSGASSVGVSGMGCDGGGLVNLFSKPLPPTPGSERRDRRSKRNKHSGSLGPPPPSLNISFPMKVHHEVHVTVDPISGEFTGMPAEWAAMLRRAGISVREQQQHMELLCNALEICTIEKSTGTVKYMNDLSNHTSELFSTRIPSHFISAFMFPDEIPHASTLPRRTTSASAVPPVSSAYMTDNRLCFPPPPPSTVLLQPPSPHATRRKFPTPPLDVDHCQSPPTLARLRQAGTSSTSPSGSSTPTPRRGIPPNQRPPPVASRPEQTKSIYTIPIDAVETPKSQLHQCQLHKTCTQKPARSSDCHPSHKPEVRDKGNRCRHSPLPHKVATAPADLTKSSTSTKTHINKHHHHNHDGDHKAILAKMKSKMTDDEVYANLRLLVSEGSPNDKYRKLEKIGQGATGIVSLGVEIATGHRVAIKQMNLKLQPKKELIVNEIFVMKGNKHLNVVNYLDSYLVEADELWVVMEYLDGGSLTEVVTETLMDEGQISTVCREALYLIATNGKPEIKDAEKLSSDFRDFLDCCLEVDVEKRSTAHDLLKVRKPVFLLC</sequence>
<evidence type="ECO:0000256" key="3">
    <source>
        <dbReference type="ARBA" id="ARBA00022527"/>
    </source>
</evidence>
<evidence type="ECO:0000256" key="11">
    <source>
        <dbReference type="SAM" id="MobiDB-lite"/>
    </source>
</evidence>